<dbReference type="InterPro" id="IPR036890">
    <property type="entry name" value="HATPase_C_sf"/>
</dbReference>
<evidence type="ECO:0000256" key="1">
    <source>
        <dbReference type="ARBA" id="ARBA00022527"/>
    </source>
</evidence>
<dbReference type="CDD" id="cd16936">
    <property type="entry name" value="HATPase_RsbW-like"/>
    <property type="match status" value="1"/>
</dbReference>
<dbReference type="EC" id="2.7.11.1" evidence="3"/>
<proteinExistence type="predicted"/>
<dbReference type="Proteomes" id="UP000030321">
    <property type="component" value="Unassembled WGS sequence"/>
</dbReference>
<feature type="domain" description="Histidine kinase/HSP90-like ATPase" evidence="2">
    <location>
        <begin position="9"/>
        <end position="133"/>
    </location>
</feature>
<evidence type="ECO:0000313" key="3">
    <source>
        <dbReference type="EMBL" id="GAL92401.1"/>
    </source>
</evidence>
<sequence length="147" mass="17190">MKISFQVDSDLKSLDTVLNYFEQLERAGIPQKDWLQCQLALAEGFTNAVRHAHRHLPPEIPIEIEIEITRSQMEIRIWDRGSAFDLEDFIEKNAYHDYSFSGHGQGLPILQKIADQLSYTRSEDQRNCLLIIKQFSRHESDRTPRFS</sequence>
<dbReference type="InterPro" id="IPR003594">
    <property type="entry name" value="HATPase_dom"/>
</dbReference>
<dbReference type="EMBL" id="BBPA01000020">
    <property type="protein sequence ID" value="GAL92401.1"/>
    <property type="molecule type" value="Genomic_DNA"/>
</dbReference>
<dbReference type="SUPFAM" id="SSF55874">
    <property type="entry name" value="ATPase domain of HSP90 chaperone/DNA topoisomerase II/histidine kinase"/>
    <property type="match status" value="1"/>
</dbReference>
<keyword evidence="3" id="KW-0808">Transferase</keyword>
<dbReference type="RefSeq" id="WP_045358205.1">
    <property type="nucleotide sequence ID" value="NZ_BBPA01000020.1"/>
</dbReference>
<protein>
    <submittedName>
        <fullName evidence="3">Serine-protein kinase RsbW</fullName>
        <ecNumber evidence="3">2.7.11.1</ecNumber>
    </submittedName>
</protein>
<dbReference type="PANTHER" id="PTHR35526:SF3">
    <property type="entry name" value="ANTI-SIGMA-F FACTOR RSBW"/>
    <property type="match status" value="1"/>
</dbReference>
<evidence type="ECO:0000259" key="2">
    <source>
        <dbReference type="Pfam" id="PF13581"/>
    </source>
</evidence>
<evidence type="ECO:0000313" key="4">
    <source>
        <dbReference type="Proteomes" id="UP000030321"/>
    </source>
</evidence>
<keyword evidence="3" id="KW-0418">Kinase</keyword>
<dbReference type="PANTHER" id="PTHR35526">
    <property type="entry name" value="ANTI-SIGMA-F FACTOR RSBW-RELATED"/>
    <property type="match status" value="1"/>
</dbReference>
<dbReference type="GO" id="GO:0004674">
    <property type="term" value="F:protein serine/threonine kinase activity"/>
    <property type="evidence" value="ECO:0007669"/>
    <property type="project" value="UniProtKB-KW"/>
</dbReference>
<dbReference type="AlphaFoldDB" id="A0A0A1VSY4"/>
<name>A0A0A1VSY4_MICAE</name>
<gene>
    <name evidence="3" type="ORF">N44_00959</name>
</gene>
<keyword evidence="1" id="KW-0723">Serine/threonine-protein kinase</keyword>
<organism evidence="3 4">
    <name type="scientific">Microcystis aeruginosa NIES-44</name>
    <dbReference type="NCBI Taxonomy" id="449439"/>
    <lineage>
        <taxon>Bacteria</taxon>
        <taxon>Bacillati</taxon>
        <taxon>Cyanobacteriota</taxon>
        <taxon>Cyanophyceae</taxon>
        <taxon>Oscillatoriophycideae</taxon>
        <taxon>Chroococcales</taxon>
        <taxon>Microcystaceae</taxon>
        <taxon>Microcystis</taxon>
    </lineage>
</organism>
<dbReference type="InterPro" id="IPR050267">
    <property type="entry name" value="Anti-sigma-factor_SerPK"/>
</dbReference>
<dbReference type="Gene3D" id="3.30.565.10">
    <property type="entry name" value="Histidine kinase-like ATPase, C-terminal domain"/>
    <property type="match status" value="1"/>
</dbReference>
<reference evidence="4" key="1">
    <citation type="journal article" date="2015" name="Genome">
        <title>Whole Genome Sequence of the Non-Microcystin-Producing Microcystis aeruginosa Strain NIES-44.</title>
        <authorList>
            <person name="Okano K."/>
            <person name="Miyata N."/>
            <person name="Ozaki Y."/>
        </authorList>
    </citation>
    <scope>NUCLEOTIDE SEQUENCE [LARGE SCALE GENOMIC DNA]</scope>
    <source>
        <strain evidence="4">NIES-44</strain>
    </source>
</reference>
<accession>A0A0A1VSY4</accession>
<comment type="caution">
    <text evidence="3">The sequence shown here is derived from an EMBL/GenBank/DDBJ whole genome shotgun (WGS) entry which is preliminary data.</text>
</comment>
<dbReference type="Pfam" id="PF13581">
    <property type="entry name" value="HATPase_c_2"/>
    <property type="match status" value="1"/>
</dbReference>